<dbReference type="GO" id="GO:0016020">
    <property type="term" value="C:membrane"/>
    <property type="evidence" value="ECO:0007669"/>
    <property type="project" value="UniProtKB-SubCell"/>
</dbReference>
<dbReference type="Pfam" id="PF06738">
    <property type="entry name" value="ThrE"/>
    <property type="match status" value="1"/>
</dbReference>
<feature type="transmembrane region" description="Helical" evidence="6">
    <location>
        <begin position="329"/>
        <end position="346"/>
    </location>
</feature>
<name>A0A317C356_9GAMM</name>
<feature type="domain" description="Threonine/Serine exporter ThrE" evidence="8">
    <location>
        <begin position="288"/>
        <end position="408"/>
    </location>
</feature>
<feature type="transmembrane region" description="Helical" evidence="6">
    <location>
        <begin position="153"/>
        <end position="170"/>
    </location>
</feature>
<dbReference type="OrthoDB" id="1490274at2"/>
<feature type="transmembrane region" description="Helical" evidence="6">
    <location>
        <begin position="302"/>
        <end position="323"/>
    </location>
</feature>
<gene>
    <name evidence="9" type="ORF">DKW60_20265</name>
</gene>
<feature type="transmembrane region" description="Helical" evidence="6">
    <location>
        <begin position="245"/>
        <end position="266"/>
    </location>
</feature>
<organism evidence="9 10">
    <name type="scientific">Leucothrix pacifica</name>
    <dbReference type="NCBI Taxonomy" id="1247513"/>
    <lineage>
        <taxon>Bacteria</taxon>
        <taxon>Pseudomonadati</taxon>
        <taxon>Pseudomonadota</taxon>
        <taxon>Gammaproteobacteria</taxon>
        <taxon>Thiotrichales</taxon>
        <taxon>Thiotrichaceae</taxon>
        <taxon>Leucothrix</taxon>
    </lineage>
</organism>
<feature type="transmembrane region" description="Helical" evidence="6">
    <location>
        <begin position="205"/>
        <end position="224"/>
    </location>
</feature>
<dbReference type="Proteomes" id="UP000245539">
    <property type="component" value="Unassembled WGS sequence"/>
</dbReference>
<dbReference type="InterPro" id="IPR024528">
    <property type="entry name" value="ThrE_2"/>
</dbReference>
<dbReference type="InterPro" id="IPR010619">
    <property type="entry name" value="ThrE-like_N"/>
</dbReference>
<evidence type="ECO:0008006" key="11">
    <source>
        <dbReference type="Google" id="ProtNLM"/>
    </source>
</evidence>
<feature type="transmembrane region" description="Helical" evidence="6">
    <location>
        <begin position="182"/>
        <end position="199"/>
    </location>
</feature>
<evidence type="ECO:0000259" key="7">
    <source>
        <dbReference type="Pfam" id="PF06738"/>
    </source>
</evidence>
<comment type="caution">
    <text evidence="9">The sequence shown here is derived from an EMBL/GenBank/DDBJ whole genome shotgun (WGS) entry which is preliminary data.</text>
</comment>
<reference evidence="9 10" key="1">
    <citation type="submission" date="2018-05" db="EMBL/GenBank/DDBJ databases">
        <title>Leucothrix arctica sp. nov., isolated from Arctic seawater.</title>
        <authorList>
            <person name="Choi A."/>
            <person name="Baek K."/>
        </authorList>
    </citation>
    <scope>NUCLEOTIDE SEQUENCE [LARGE SCALE GENOMIC DNA]</scope>
    <source>
        <strain evidence="9 10">JCM 18388</strain>
    </source>
</reference>
<evidence type="ECO:0000256" key="5">
    <source>
        <dbReference type="ARBA" id="ARBA00034125"/>
    </source>
</evidence>
<feature type="transmembrane region" description="Helical" evidence="6">
    <location>
        <begin position="353"/>
        <end position="370"/>
    </location>
</feature>
<dbReference type="RefSeq" id="WP_109839489.1">
    <property type="nucleotide sequence ID" value="NZ_QGKM01000080.1"/>
</dbReference>
<evidence type="ECO:0000256" key="3">
    <source>
        <dbReference type="ARBA" id="ARBA00022989"/>
    </source>
</evidence>
<keyword evidence="2 6" id="KW-0812">Transmembrane</keyword>
<evidence type="ECO:0000256" key="1">
    <source>
        <dbReference type="ARBA" id="ARBA00004141"/>
    </source>
</evidence>
<dbReference type="InterPro" id="IPR051361">
    <property type="entry name" value="ThrE/Ser_Exporter"/>
</dbReference>
<evidence type="ECO:0000259" key="8">
    <source>
        <dbReference type="Pfam" id="PF12821"/>
    </source>
</evidence>
<protein>
    <recommendedName>
        <fullName evidence="11">Threonine/serine exporter family protein</fullName>
    </recommendedName>
</protein>
<comment type="subcellular location">
    <subcellularLocation>
        <location evidence="1">Membrane</location>
        <topology evidence="1">Multi-pass membrane protein</topology>
    </subcellularLocation>
</comment>
<feature type="domain" description="Threonine/serine exporter-like N-terminal" evidence="7">
    <location>
        <begin position="19"/>
        <end position="259"/>
    </location>
</feature>
<evidence type="ECO:0000313" key="9">
    <source>
        <dbReference type="EMBL" id="PWQ92611.1"/>
    </source>
</evidence>
<feature type="transmembrane region" description="Helical" evidence="6">
    <location>
        <begin position="278"/>
        <end position="295"/>
    </location>
</feature>
<proteinExistence type="inferred from homology"/>
<keyword evidence="4 6" id="KW-0472">Membrane</keyword>
<comment type="similarity">
    <text evidence="5">Belongs to the ThrE exporter (TC 2.A.79) family.</text>
</comment>
<evidence type="ECO:0000256" key="6">
    <source>
        <dbReference type="SAM" id="Phobius"/>
    </source>
</evidence>
<evidence type="ECO:0000313" key="10">
    <source>
        <dbReference type="Proteomes" id="UP000245539"/>
    </source>
</evidence>
<feature type="transmembrane region" description="Helical" evidence="6">
    <location>
        <begin position="390"/>
        <end position="409"/>
    </location>
</feature>
<dbReference type="AlphaFoldDB" id="A0A317C356"/>
<evidence type="ECO:0000256" key="4">
    <source>
        <dbReference type="ARBA" id="ARBA00023136"/>
    </source>
</evidence>
<keyword evidence="10" id="KW-1185">Reference proteome</keyword>
<dbReference type="GO" id="GO:0022857">
    <property type="term" value="F:transmembrane transporter activity"/>
    <property type="evidence" value="ECO:0007669"/>
    <property type="project" value="InterPro"/>
</dbReference>
<dbReference type="PANTHER" id="PTHR31082:SF4">
    <property type="entry name" value="PHEROMONE-REGULATED MEMBRANE PROTEIN 10"/>
    <property type="match status" value="1"/>
</dbReference>
<accession>A0A317C356</accession>
<dbReference type="PANTHER" id="PTHR31082">
    <property type="entry name" value="PHEROMONE-REGULATED MEMBRANE PROTEIN 10"/>
    <property type="match status" value="1"/>
</dbReference>
<dbReference type="Pfam" id="PF12821">
    <property type="entry name" value="ThrE_2"/>
    <property type="match status" value="1"/>
</dbReference>
<sequence length="415" mass="44682">MNKPRIALSDIDDIKRTRRFIIRLGKTMHEYGTTSYRLENLLTETTHLLGLNGTFLITPTTMNFVFWEDGSEDETTHIARVKPGGTDLNRLSLTHALTEQVLNGEVSLDEGIETLQAIRHSPDLYSKKLEFVAWGVASASFAALCGTGYIDTAAAMVAGFLVYLLVYASTKFQRIEEMLEPMAALLVGFLASGAAAMGLQVNAAIVILGGVITFIPGLSLTLGLRELAARDLVSGTARIMDAIMILFKLYFGAAFGLALGTLLWNITPHVAVPSMPVWVHYLAALSLSTSLLIIFKIRGTDAFWGLLAGIIAYLAAELGRHLFGAELGALLGAMVVGVYANAYARIRNTPSHIVLLPGIVLLVPGSKAYMGLSSLVSGQEILTNSANGGQIFLTFMALIAGLMFSNVILPPQHRL</sequence>
<evidence type="ECO:0000256" key="2">
    <source>
        <dbReference type="ARBA" id="ARBA00022692"/>
    </source>
</evidence>
<keyword evidence="3 6" id="KW-1133">Transmembrane helix</keyword>
<dbReference type="EMBL" id="QGKM01000080">
    <property type="protein sequence ID" value="PWQ92611.1"/>
    <property type="molecule type" value="Genomic_DNA"/>
</dbReference>